<dbReference type="OrthoDB" id="9795973at2"/>
<name>A0A1H7GZK2_9RHOB</name>
<dbReference type="AlphaFoldDB" id="A0A1H7GZK2"/>
<dbReference type="GO" id="GO:0006260">
    <property type="term" value="P:DNA replication"/>
    <property type="evidence" value="ECO:0007669"/>
    <property type="project" value="InterPro"/>
</dbReference>
<dbReference type="Gene3D" id="3.40.50.10110">
    <property type="entry name" value="DNA polymerase III subunit chi"/>
    <property type="match status" value="1"/>
</dbReference>
<reference evidence="1 2" key="1">
    <citation type="submission" date="2016-10" db="EMBL/GenBank/DDBJ databases">
        <authorList>
            <person name="de Groot N.N."/>
        </authorList>
    </citation>
    <scope>NUCLEOTIDE SEQUENCE [LARGE SCALE GENOMIC DNA]</scope>
    <source>
        <strain evidence="1 2">DSM 100674</strain>
    </source>
</reference>
<dbReference type="Proteomes" id="UP000199582">
    <property type="component" value="Unassembled WGS sequence"/>
</dbReference>
<dbReference type="EMBL" id="FOAG01000001">
    <property type="protein sequence ID" value="SEK41315.1"/>
    <property type="molecule type" value="Genomic_DNA"/>
</dbReference>
<sequence>MGAVYFYHLTRKPLEETLPALLHKALRAGWRVAVRGREAARLEWLDEKLWLDPEDGFLPHGIAGGPHDADQPVLLTLGAECPNGAVCVMAVDGAEVSAQEVQALERVCILFDGNDDAAIRAARGQWKALTGAGCAAQYWSEETGRWEKKAEA</sequence>
<evidence type="ECO:0000313" key="2">
    <source>
        <dbReference type="Proteomes" id="UP000199582"/>
    </source>
</evidence>
<dbReference type="GO" id="GO:0003887">
    <property type="term" value="F:DNA-directed DNA polymerase activity"/>
    <property type="evidence" value="ECO:0007669"/>
    <property type="project" value="InterPro"/>
</dbReference>
<dbReference type="STRING" id="1287727.SAMN05443999_101380"/>
<dbReference type="GO" id="GO:0003677">
    <property type="term" value="F:DNA binding"/>
    <property type="evidence" value="ECO:0007669"/>
    <property type="project" value="InterPro"/>
</dbReference>
<dbReference type="PANTHER" id="PTHR38767:SF1">
    <property type="entry name" value="DNA POLYMERASE III SUBUNIT CHI"/>
    <property type="match status" value="1"/>
</dbReference>
<dbReference type="PANTHER" id="PTHR38767">
    <property type="entry name" value="DNA POLYMERASE III SUBUNIT CHI"/>
    <property type="match status" value="1"/>
</dbReference>
<protein>
    <submittedName>
        <fullName evidence="1">DNA polymerase III, chi subunit</fullName>
    </submittedName>
</protein>
<dbReference type="InterPro" id="IPR036768">
    <property type="entry name" value="PolIII_chi_sf"/>
</dbReference>
<dbReference type="RefSeq" id="WP_093031134.1">
    <property type="nucleotide sequence ID" value="NZ_FOAG01000001.1"/>
</dbReference>
<proteinExistence type="predicted"/>
<dbReference type="GO" id="GO:0032298">
    <property type="term" value="P:positive regulation of DNA-templated DNA replication initiation"/>
    <property type="evidence" value="ECO:0007669"/>
    <property type="project" value="TreeGrafter"/>
</dbReference>
<dbReference type="Pfam" id="PF04364">
    <property type="entry name" value="DNA_pol3_chi"/>
    <property type="match status" value="1"/>
</dbReference>
<gene>
    <name evidence="1" type="ORF">SAMN05443999_101380</name>
</gene>
<dbReference type="NCBIfam" id="NF004347">
    <property type="entry name" value="PRK05728.1-4"/>
    <property type="match status" value="1"/>
</dbReference>
<accession>A0A1H7GZK2</accession>
<evidence type="ECO:0000313" key="1">
    <source>
        <dbReference type="EMBL" id="SEK41315.1"/>
    </source>
</evidence>
<dbReference type="SUPFAM" id="SSF102400">
    <property type="entry name" value="DNA polymerase III chi subunit"/>
    <property type="match status" value="1"/>
</dbReference>
<keyword evidence="2" id="KW-1185">Reference proteome</keyword>
<organism evidence="1 2">
    <name type="scientific">Roseovarius azorensis</name>
    <dbReference type="NCBI Taxonomy" id="1287727"/>
    <lineage>
        <taxon>Bacteria</taxon>
        <taxon>Pseudomonadati</taxon>
        <taxon>Pseudomonadota</taxon>
        <taxon>Alphaproteobacteria</taxon>
        <taxon>Rhodobacterales</taxon>
        <taxon>Roseobacteraceae</taxon>
        <taxon>Roseovarius</taxon>
    </lineage>
</organism>
<dbReference type="InterPro" id="IPR007459">
    <property type="entry name" value="DNA_pol3_chi"/>
</dbReference>